<sequence length="322" mass="36545">MNNLLKLKKWLTLSEAAKHLTSVIKVDVAESDVLKFALNGDLTLSVKFVNPAYGSNCVKYSENQEEAMRHCDSFFGENERLLVWDDGFNIIDENHISYLQNLHLQEDGRIWQSGDNLWQTKTHVRKLEGVWDLPMVGGERIEVEREYQKLTGGPEFTAVSKDSVFVKRPDGAFFEIQTSSKPLVEIECAPGYYDSKDFHSVVTLPKKRVFVIRSNAILDFIKYVNEESSIAEKIIDSSEIDTQLSTEESKFDPLDFPEELDAARMAFVVVKSGNGGTGTTFRNKLIDYLKKNYPNLGKDAVSRIATVANPDKTRGRKKFDKE</sequence>
<proteinExistence type="predicted"/>
<dbReference type="AlphaFoldDB" id="A0A1J5P404"/>
<protein>
    <submittedName>
        <fullName evidence="1">Uncharacterized protein</fullName>
    </submittedName>
</protein>
<organism evidence="1">
    <name type="scientific">mine drainage metagenome</name>
    <dbReference type="NCBI Taxonomy" id="410659"/>
    <lineage>
        <taxon>unclassified sequences</taxon>
        <taxon>metagenomes</taxon>
        <taxon>ecological metagenomes</taxon>
    </lineage>
</organism>
<comment type="caution">
    <text evidence="1">The sequence shown here is derived from an EMBL/GenBank/DDBJ whole genome shotgun (WGS) entry which is preliminary data.</text>
</comment>
<reference evidence="1" key="1">
    <citation type="submission" date="2016-10" db="EMBL/GenBank/DDBJ databases">
        <title>Sequence of Gallionella enrichment culture.</title>
        <authorList>
            <person name="Poehlein A."/>
            <person name="Muehling M."/>
            <person name="Daniel R."/>
        </authorList>
    </citation>
    <scope>NUCLEOTIDE SEQUENCE</scope>
</reference>
<accession>A0A1J5P404</accession>
<gene>
    <name evidence="1" type="ORF">GALL_525960</name>
</gene>
<name>A0A1J5P404_9ZZZZ</name>
<dbReference type="EMBL" id="MLJW01007022">
    <property type="protein sequence ID" value="OIQ65842.1"/>
    <property type="molecule type" value="Genomic_DNA"/>
</dbReference>
<evidence type="ECO:0000313" key="1">
    <source>
        <dbReference type="EMBL" id="OIQ65842.1"/>
    </source>
</evidence>